<name>A0AA91YWA9_9BACT</name>
<organism evidence="1 2">
    <name type="scientific">Segatella copri</name>
    <dbReference type="NCBI Taxonomy" id="165179"/>
    <lineage>
        <taxon>Bacteria</taxon>
        <taxon>Pseudomonadati</taxon>
        <taxon>Bacteroidota</taxon>
        <taxon>Bacteroidia</taxon>
        <taxon>Bacteroidales</taxon>
        <taxon>Prevotellaceae</taxon>
        <taxon>Segatella</taxon>
    </lineage>
</organism>
<dbReference type="RefSeq" id="WP_089544629.1">
    <property type="nucleotide sequence ID" value="NZ_NMPZ01000020.1"/>
</dbReference>
<reference evidence="1 2" key="1">
    <citation type="submission" date="2017-07" db="EMBL/GenBank/DDBJ databases">
        <title>Draft genome sequence of Prevotella copri isolated from the gut of healthy adult Indian.</title>
        <authorList>
            <person name="Das B."/>
            <person name="Bag S."/>
            <person name="Ghosh T.S."/>
        </authorList>
    </citation>
    <scope>NUCLEOTIDE SEQUENCE [LARGE SCALE GENOMIC DNA]</scope>
    <source>
        <strain evidence="1 2">Indica</strain>
    </source>
</reference>
<dbReference type="AlphaFoldDB" id="A0AA91YWA9"/>
<proteinExistence type="predicted"/>
<sequence>MFNRLLRLVYDGVQKGVNNGSLQDPHHTWVLNNKDLPAAYGVSGGFIRRGMNDDFDPLLSDAIRMTVWLLDHDFPVTDHPTEREEKEYEKQRVELLLSLLDALLSDSEHISYHHRNLFSAPLKDLVLKNFSSPGGSKN</sequence>
<protein>
    <submittedName>
        <fullName evidence="1">Uncharacterized protein</fullName>
    </submittedName>
</protein>
<evidence type="ECO:0000313" key="1">
    <source>
        <dbReference type="EMBL" id="OXL43260.1"/>
    </source>
</evidence>
<gene>
    <name evidence="1" type="ORF">CFT61_11865</name>
</gene>
<dbReference type="Proteomes" id="UP000215155">
    <property type="component" value="Unassembled WGS sequence"/>
</dbReference>
<dbReference type="EMBL" id="NMPZ01000020">
    <property type="protein sequence ID" value="OXL43260.1"/>
    <property type="molecule type" value="Genomic_DNA"/>
</dbReference>
<accession>A0AA91YWA9</accession>
<comment type="caution">
    <text evidence="1">The sequence shown here is derived from an EMBL/GenBank/DDBJ whole genome shotgun (WGS) entry which is preliminary data.</text>
</comment>
<evidence type="ECO:0000313" key="2">
    <source>
        <dbReference type="Proteomes" id="UP000215155"/>
    </source>
</evidence>